<dbReference type="EMBL" id="KV427640">
    <property type="protein sequence ID" value="KZT03991.1"/>
    <property type="molecule type" value="Genomic_DNA"/>
</dbReference>
<keyword evidence="2" id="KW-1185">Reference proteome</keyword>
<dbReference type="AlphaFoldDB" id="A0A165D1Y6"/>
<dbReference type="InParanoid" id="A0A165D1Y6"/>
<evidence type="ECO:0000313" key="2">
    <source>
        <dbReference type="Proteomes" id="UP000076871"/>
    </source>
</evidence>
<name>A0A165D1Y6_9APHY</name>
<evidence type="ECO:0000313" key="1">
    <source>
        <dbReference type="EMBL" id="KZT03991.1"/>
    </source>
</evidence>
<sequence length="178" mass="20432">MLPWSAHSQTTHLISDGQFIHFTGSMRNLRVIPYQLYSNKDSREFHAESIVDIPPICLRDIQQGDLSRMQLPALKVTGKQFGIKVSVRISIRPYNTHLNKQITIRRSTASSEYVDTYKLLEKIARLFLQFMEHVQSDLNIANEWGLFPTGRINVDRIFLLAIIRVAYGSIQPVFGTDV</sequence>
<proteinExistence type="predicted"/>
<gene>
    <name evidence="1" type="ORF">LAESUDRAFT_728705</name>
</gene>
<dbReference type="RefSeq" id="XP_040761731.1">
    <property type="nucleotide sequence ID" value="XM_040909496.1"/>
</dbReference>
<protein>
    <submittedName>
        <fullName evidence="1">Uncharacterized protein</fullName>
    </submittedName>
</protein>
<accession>A0A165D1Y6</accession>
<reference evidence="1 2" key="1">
    <citation type="journal article" date="2016" name="Mol. Biol. Evol.">
        <title>Comparative Genomics of Early-Diverging Mushroom-Forming Fungi Provides Insights into the Origins of Lignocellulose Decay Capabilities.</title>
        <authorList>
            <person name="Nagy L.G."/>
            <person name="Riley R."/>
            <person name="Tritt A."/>
            <person name="Adam C."/>
            <person name="Daum C."/>
            <person name="Floudas D."/>
            <person name="Sun H."/>
            <person name="Yadav J.S."/>
            <person name="Pangilinan J."/>
            <person name="Larsson K.H."/>
            <person name="Matsuura K."/>
            <person name="Barry K."/>
            <person name="Labutti K."/>
            <person name="Kuo R."/>
            <person name="Ohm R.A."/>
            <person name="Bhattacharya S.S."/>
            <person name="Shirouzu T."/>
            <person name="Yoshinaga Y."/>
            <person name="Martin F.M."/>
            <person name="Grigoriev I.V."/>
            <person name="Hibbett D.S."/>
        </authorList>
    </citation>
    <scope>NUCLEOTIDE SEQUENCE [LARGE SCALE GENOMIC DNA]</scope>
    <source>
        <strain evidence="1 2">93-53</strain>
    </source>
</reference>
<organism evidence="1 2">
    <name type="scientific">Laetiporus sulphureus 93-53</name>
    <dbReference type="NCBI Taxonomy" id="1314785"/>
    <lineage>
        <taxon>Eukaryota</taxon>
        <taxon>Fungi</taxon>
        <taxon>Dikarya</taxon>
        <taxon>Basidiomycota</taxon>
        <taxon>Agaricomycotina</taxon>
        <taxon>Agaricomycetes</taxon>
        <taxon>Polyporales</taxon>
        <taxon>Laetiporus</taxon>
    </lineage>
</organism>
<dbReference type="Proteomes" id="UP000076871">
    <property type="component" value="Unassembled WGS sequence"/>
</dbReference>
<dbReference type="GeneID" id="63826525"/>